<dbReference type="InterPro" id="IPR007387">
    <property type="entry name" value="TRAP_DctQ"/>
</dbReference>
<evidence type="ECO:0000313" key="11">
    <source>
        <dbReference type="EMBL" id="TDO83344.1"/>
    </source>
</evidence>
<dbReference type="AlphaFoldDB" id="A0A4R6LHF8"/>
<evidence type="ECO:0000256" key="7">
    <source>
        <dbReference type="ARBA" id="ARBA00023136"/>
    </source>
</evidence>
<feature type="domain" description="Tripartite ATP-independent periplasmic transporters DctQ component" evidence="10">
    <location>
        <begin position="27"/>
        <end position="154"/>
    </location>
</feature>
<dbReference type="RefSeq" id="WP_133515835.1">
    <property type="nucleotide sequence ID" value="NZ_SNWX01000026.1"/>
</dbReference>
<protein>
    <submittedName>
        <fullName evidence="11">TRAP-type C4-dicarboxylate transport system permease small subunit</fullName>
    </submittedName>
</protein>
<keyword evidence="7 9" id="KW-0472">Membrane</keyword>
<comment type="similarity">
    <text evidence="8">Belongs to the TRAP transporter small permease family.</text>
</comment>
<dbReference type="Proteomes" id="UP000295064">
    <property type="component" value="Unassembled WGS sequence"/>
</dbReference>
<keyword evidence="2" id="KW-0813">Transport</keyword>
<dbReference type="InterPro" id="IPR055348">
    <property type="entry name" value="DctQ"/>
</dbReference>
<evidence type="ECO:0000313" key="12">
    <source>
        <dbReference type="Proteomes" id="UP000295064"/>
    </source>
</evidence>
<accession>A0A4R6LHF8</accession>
<evidence type="ECO:0000256" key="1">
    <source>
        <dbReference type="ARBA" id="ARBA00004429"/>
    </source>
</evidence>
<sequence>MDRLILVIDKIERYLTYLTSVMIILLTTVISAQIFFRYVLNTGVFWLQELSVIMMMWIVFLGASGAVWDNRHIGLNFVVDSLPAGVTIWVRVLSDLIIAIFSILFFNYGLTMTLKTGGTLSALRIPIGFTYAIIPVTAVLMALFAIINLINRIRLYYLNED</sequence>
<dbReference type="PANTHER" id="PTHR35011:SF11">
    <property type="entry name" value="TRAP TRANSPORTER SMALL PERMEASE PROTEIN"/>
    <property type="match status" value="1"/>
</dbReference>
<evidence type="ECO:0000256" key="2">
    <source>
        <dbReference type="ARBA" id="ARBA00022448"/>
    </source>
</evidence>
<keyword evidence="5 9" id="KW-0812">Transmembrane</keyword>
<evidence type="ECO:0000259" key="10">
    <source>
        <dbReference type="Pfam" id="PF04290"/>
    </source>
</evidence>
<evidence type="ECO:0000256" key="3">
    <source>
        <dbReference type="ARBA" id="ARBA00022475"/>
    </source>
</evidence>
<comment type="caution">
    <text evidence="11">The sequence shown here is derived from an EMBL/GenBank/DDBJ whole genome shotgun (WGS) entry which is preliminary data.</text>
</comment>
<evidence type="ECO:0000256" key="5">
    <source>
        <dbReference type="ARBA" id="ARBA00022692"/>
    </source>
</evidence>
<comment type="subcellular location">
    <subcellularLocation>
        <location evidence="1">Cell inner membrane</location>
        <topology evidence="1">Multi-pass membrane protein</topology>
    </subcellularLocation>
</comment>
<feature type="transmembrane region" description="Helical" evidence="9">
    <location>
        <begin position="14"/>
        <end position="39"/>
    </location>
</feature>
<dbReference type="Pfam" id="PF04290">
    <property type="entry name" value="DctQ"/>
    <property type="match status" value="1"/>
</dbReference>
<keyword evidence="4" id="KW-0997">Cell inner membrane</keyword>
<keyword evidence="3" id="KW-1003">Cell membrane</keyword>
<evidence type="ECO:0000256" key="4">
    <source>
        <dbReference type="ARBA" id="ARBA00022519"/>
    </source>
</evidence>
<name>A0A4R6LHF8_9FIRM</name>
<dbReference type="EMBL" id="SNWX01000026">
    <property type="protein sequence ID" value="TDO83344.1"/>
    <property type="molecule type" value="Genomic_DNA"/>
</dbReference>
<organism evidence="11 12">
    <name type="scientific">Halanaerobium saccharolyticum</name>
    <dbReference type="NCBI Taxonomy" id="43595"/>
    <lineage>
        <taxon>Bacteria</taxon>
        <taxon>Bacillati</taxon>
        <taxon>Bacillota</taxon>
        <taxon>Clostridia</taxon>
        <taxon>Halanaerobiales</taxon>
        <taxon>Halanaerobiaceae</taxon>
        <taxon>Halanaerobium</taxon>
    </lineage>
</organism>
<dbReference type="GO" id="GO:0015740">
    <property type="term" value="P:C4-dicarboxylate transport"/>
    <property type="evidence" value="ECO:0007669"/>
    <property type="project" value="TreeGrafter"/>
</dbReference>
<feature type="transmembrane region" description="Helical" evidence="9">
    <location>
        <begin position="128"/>
        <end position="150"/>
    </location>
</feature>
<proteinExistence type="inferred from homology"/>
<dbReference type="GO" id="GO:0005886">
    <property type="term" value="C:plasma membrane"/>
    <property type="evidence" value="ECO:0007669"/>
    <property type="project" value="UniProtKB-SubCell"/>
</dbReference>
<evidence type="ECO:0000256" key="6">
    <source>
        <dbReference type="ARBA" id="ARBA00022989"/>
    </source>
</evidence>
<reference evidence="11 12" key="1">
    <citation type="submission" date="2019-03" db="EMBL/GenBank/DDBJ databases">
        <title>Subsurface microbial communities from deep shales in Ohio and West Virginia, USA.</title>
        <authorList>
            <person name="Wrighton K."/>
        </authorList>
    </citation>
    <scope>NUCLEOTIDE SEQUENCE [LARGE SCALE GENOMIC DNA]</scope>
    <source>
        <strain evidence="11 12">MA284_T2</strain>
    </source>
</reference>
<keyword evidence="6 9" id="KW-1133">Transmembrane helix</keyword>
<feature type="transmembrane region" description="Helical" evidence="9">
    <location>
        <begin position="88"/>
        <end position="108"/>
    </location>
</feature>
<evidence type="ECO:0000256" key="9">
    <source>
        <dbReference type="SAM" id="Phobius"/>
    </source>
</evidence>
<dbReference type="GO" id="GO:0022857">
    <property type="term" value="F:transmembrane transporter activity"/>
    <property type="evidence" value="ECO:0007669"/>
    <property type="project" value="TreeGrafter"/>
</dbReference>
<gene>
    <name evidence="11" type="ORF">DFR79_1262</name>
</gene>
<dbReference type="PANTHER" id="PTHR35011">
    <property type="entry name" value="2,3-DIKETO-L-GULONATE TRAP TRANSPORTER SMALL PERMEASE PROTEIN YIAM"/>
    <property type="match status" value="1"/>
</dbReference>
<dbReference type="OrthoDB" id="45144at2"/>
<feature type="transmembrane region" description="Helical" evidence="9">
    <location>
        <begin position="45"/>
        <end position="68"/>
    </location>
</feature>
<evidence type="ECO:0000256" key="8">
    <source>
        <dbReference type="ARBA" id="ARBA00038436"/>
    </source>
</evidence>